<dbReference type="OrthoDB" id="5185521at2"/>
<protein>
    <submittedName>
        <fullName evidence="3">Uncharacterized protein</fullName>
    </submittedName>
</protein>
<organism evidence="3 4">
    <name type="scientific">Cryptosporangium phraense</name>
    <dbReference type="NCBI Taxonomy" id="2593070"/>
    <lineage>
        <taxon>Bacteria</taxon>
        <taxon>Bacillati</taxon>
        <taxon>Actinomycetota</taxon>
        <taxon>Actinomycetes</taxon>
        <taxon>Cryptosporangiales</taxon>
        <taxon>Cryptosporangiaceae</taxon>
        <taxon>Cryptosporangium</taxon>
    </lineage>
</organism>
<keyword evidence="2" id="KW-0812">Transmembrane</keyword>
<dbReference type="InParanoid" id="A0A545AID8"/>
<sequence>MTAPTVGTEADRYLQRVRAALADLPDEERNELIEDLSAHLADITAETPGTLTQAALVERLGPPEAYAAELRSAAGLAPAPTVTATPAGRLRRRFEHARARLDALPLYQRFRAFLPELRPGWWVLRGFFFAALVFAIFGGGFRGLLPAGSGETFVFLIFVVAAAYASVWLGRRTDGFGMWGRRAVLAGGILVALAGIAITTSTNYSYETSYGYDPGPYNGASDLRVYGSDGKLLRDVQVFDQNGNPVVLPESCPLQQRTRVDGGPAENVYPRTYDSPSSDDYYQCTPDGVPVAEQLPGLTSVTPTAPAIPSESASSTPTASPTPSASPTASATPTR</sequence>
<evidence type="ECO:0000313" key="4">
    <source>
        <dbReference type="Proteomes" id="UP000317982"/>
    </source>
</evidence>
<name>A0A545AID8_9ACTN</name>
<feature type="transmembrane region" description="Helical" evidence="2">
    <location>
        <begin position="183"/>
        <end position="206"/>
    </location>
</feature>
<evidence type="ECO:0000256" key="2">
    <source>
        <dbReference type="SAM" id="Phobius"/>
    </source>
</evidence>
<dbReference type="EMBL" id="VIRS01000041">
    <property type="protein sequence ID" value="TQS40455.1"/>
    <property type="molecule type" value="Genomic_DNA"/>
</dbReference>
<keyword evidence="2" id="KW-1133">Transmembrane helix</keyword>
<feature type="region of interest" description="Disordered" evidence="1">
    <location>
        <begin position="257"/>
        <end position="335"/>
    </location>
</feature>
<feature type="compositionally biased region" description="Low complexity" evidence="1">
    <location>
        <begin position="302"/>
        <end position="335"/>
    </location>
</feature>
<gene>
    <name evidence="3" type="ORF">FL583_35005</name>
</gene>
<dbReference type="AlphaFoldDB" id="A0A545AID8"/>
<reference evidence="3 4" key="1">
    <citation type="submission" date="2019-07" db="EMBL/GenBank/DDBJ databases">
        <title>Cryptosporangium phraense sp. nov., isolated from plant litter.</title>
        <authorList>
            <person name="Suriyachadkun C."/>
        </authorList>
    </citation>
    <scope>NUCLEOTIDE SEQUENCE [LARGE SCALE GENOMIC DNA]</scope>
    <source>
        <strain evidence="3 4">A-T 5661</strain>
    </source>
</reference>
<proteinExistence type="predicted"/>
<keyword evidence="2" id="KW-0472">Membrane</keyword>
<feature type="transmembrane region" description="Helical" evidence="2">
    <location>
        <begin position="153"/>
        <end position="171"/>
    </location>
</feature>
<evidence type="ECO:0000256" key="1">
    <source>
        <dbReference type="SAM" id="MobiDB-lite"/>
    </source>
</evidence>
<accession>A0A545AID8</accession>
<feature type="transmembrane region" description="Helical" evidence="2">
    <location>
        <begin position="121"/>
        <end position="141"/>
    </location>
</feature>
<dbReference type="RefSeq" id="WP_142709187.1">
    <property type="nucleotide sequence ID" value="NZ_VIRS01000041.1"/>
</dbReference>
<evidence type="ECO:0000313" key="3">
    <source>
        <dbReference type="EMBL" id="TQS40455.1"/>
    </source>
</evidence>
<dbReference type="Pfam" id="PF22564">
    <property type="entry name" value="HAAS"/>
    <property type="match status" value="1"/>
</dbReference>
<comment type="caution">
    <text evidence="3">The sequence shown here is derived from an EMBL/GenBank/DDBJ whole genome shotgun (WGS) entry which is preliminary data.</text>
</comment>
<dbReference type="Proteomes" id="UP000317982">
    <property type="component" value="Unassembled WGS sequence"/>
</dbReference>
<keyword evidence="4" id="KW-1185">Reference proteome</keyword>